<dbReference type="GO" id="GO:0008654">
    <property type="term" value="P:phospholipid biosynthetic process"/>
    <property type="evidence" value="ECO:0007669"/>
    <property type="project" value="UniProtKB-KW"/>
</dbReference>
<evidence type="ECO:0000256" key="8">
    <source>
        <dbReference type="ARBA" id="ARBA00022842"/>
    </source>
</evidence>
<dbReference type="InterPro" id="IPR016064">
    <property type="entry name" value="NAD/diacylglycerol_kinase_sf"/>
</dbReference>
<dbReference type="Gene3D" id="3.40.50.10330">
    <property type="entry name" value="Probable inorganic polyphosphate/atp-NAD kinase, domain 1"/>
    <property type="match status" value="1"/>
</dbReference>
<keyword evidence="7" id="KW-0067">ATP-binding</keyword>
<keyword evidence="6 13" id="KW-0418">Kinase</keyword>
<dbReference type="NCBIfam" id="NF009604">
    <property type="entry name" value="PRK13057.1"/>
    <property type="match status" value="1"/>
</dbReference>
<dbReference type="NCBIfam" id="TIGR00147">
    <property type="entry name" value="YegS/Rv2252/BmrU family lipid kinase"/>
    <property type="match status" value="1"/>
</dbReference>
<proteinExistence type="predicted"/>
<evidence type="ECO:0000313" key="14">
    <source>
        <dbReference type="Proteomes" id="UP000273643"/>
    </source>
</evidence>
<reference evidence="13 14" key="1">
    <citation type="submission" date="2018-11" db="EMBL/GenBank/DDBJ databases">
        <title>Genomic Encyclopedia of Type Strains, Phase IV (KMG-IV): sequencing the most valuable type-strain genomes for metagenomic binning, comparative biology and taxonomic classification.</title>
        <authorList>
            <person name="Goeker M."/>
        </authorList>
    </citation>
    <scope>NUCLEOTIDE SEQUENCE [LARGE SCALE GENOMIC DNA]</scope>
    <source>
        <strain evidence="13 14">DSM 16974</strain>
    </source>
</reference>
<comment type="caution">
    <text evidence="13">The sequence shown here is derived from an EMBL/GenBank/DDBJ whole genome shotgun (WGS) entry which is preliminary data.</text>
</comment>
<dbReference type="Pfam" id="PF19279">
    <property type="entry name" value="YegS_C"/>
    <property type="match status" value="1"/>
</dbReference>
<evidence type="ECO:0000256" key="5">
    <source>
        <dbReference type="ARBA" id="ARBA00022741"/>
    </source>
</evidence>
<keyword evidence="9" id="KW-0443">Lipid metabolism</keyword>
<dbReference type="InterPro" id="IPR001206">
    <property type="entry name" value="Diacylglycerol_kinase_cat_dom"/>
</dbReference>
<dbReference type="InterPro" id="IPR050187">
    <property type="entry name" value="Lipid_Phosphate_FormReg"/>
</dbReference>
<feature type="domain" description="DAGKc" evidence="12">
    <location>
        <begin position="2"/>
        <end position="130"/>
    </location>
</feature>
<evidence type="ECO:0000256" key="6">
    <source>
        <dbReference type="ARBA" id="ARBA00022777"/>
    </source>
</evidence>
<dbReference type="GO" id="GO:0016301">
    <property type="term" value="F:kinase activity"/>
    <property type="evidence" value="ECO:0007669"/>
    <property type="project" value="UniProtKB-KW"/>
</dbReference>
<dbReference type="PROSITE" id="PS50146">
    <property type="entry name" value="DAGK"/>
    <property type="match status" value="1"/>
</dbReference>
<keyword evidence="2" id="KW-0444">Lipid biosynthesis</keyword>
<evidence type="ECO:0000256" key="2">
    <source>
        <dbReference type="ARBA" id="ARBA00022516"/>
    </source>
</evidence>
<dbReference type="InterPro" id="IPR005218">
    <property type="entry name" value="Diacylglycerol/lipid_kinase"/>
</dbReference>
<dbReference type="RefSeq" id="WP_123639298.1">
    <property type="nucleotide sequence ID" value="NZ_RJUK01000003.1"/>
</dbReference>
<dbReference type="SUPFAM" id="SSF111331">
    <property type="entry name" value="NAD kinase/diacylglycerol kinase-like"/>
    <property type="match status" value="1"/>
</dbReference>
<evidence type="ECO:0000256" key="3">
    <source>
        <dbReference type="ARBA" id="ARBA00022679"/>
    </source>
</evidence>
<keyword evidence="14" id="KW-1185">Reference proteome</keyword>
<keyword evidence="10" id="KW-0594">Phospholipid biosynthesis</keyword>
<comment type="cofactor">
    <cofactor evidence="1">
        <name>Mg(2+)</name>
        <dbReference type="ChEBI" id="CHEBI:18420"/>
    </cofactor>
</comment>
<dbReference type="InterPro" id="IPR045540">
    <property type="entry name" value="YegS/DAGK_C"/>
</dbReference>
<evidence type="ECO:0000256" key="1">
    <source>
        <dbReference type="ARBA" id="ARBA00001946"/>
    </source>
</evidence>
<evidence type="ECO:0000256" key="7">
    <source>
        <dbReference type="ARBA" id="ARBA00022840"/>
    </source>
</evidence>
<dbReference type="Proteomes" id="UP000273643">
    <property type="component" value="Unassembled WGS sequence"/>
</dbReference>
<dbReference type="SMART" id="SM00046">
    <property type="entry name" value="DAGKc"/>
    <property type="match status" value="1"/>
</dbReference>
<keyword evidence="5" id="KW-0547">Nucleotide-binding</keyword>
<dbReference type="PANTHER" id="PTHR12358:SF106">
    <property type="entry name" value="LIPID KINASE YEGS"/>
    <property type="match status" value="1"/>
</dbReference>
<organism evidence="13 14">
    <name type="scientific">Marinimicrobium koreense</name>
    <dbReference type="NCBI Taxonomy" id="306545"/>
    <lineage>
        <taxon>Bacteria</taxon>
        <taxon>Pseudomonadati</taxon>
        <taxon>Pseudomonadota</taxon>
        <taxon>Gammaproteobacteria</taxon>
        <taxon>Cellvibrionales</taxon>
        <taxon>Cellvibrionaceae</taxon>
        <taxon>Marinimicrobium</taxon>
    </lineage>
</organism>
<keyword evidence="8" id="KW-0460">Magnesium</keyword>
<evidence type="ECO:0000313" key="13">
    <source>
        <dbReference type="EMBL" id="ROQ17954.1"/>
    </source>
</evidence>
<keyword evidence="11" id="KW-1208">Phospholipid metabolism</keyword>
<gene>
    <name evidence="13" type="ORF">EDC38_2926</name>
</gene>
<evidence type="ECO:0000256" key="4">
    <source>
        <dbReference type="ARBA" id="ARBA00022723"/>
    </source>
</evidence>
<dbReference type="GO" id="GO:0046872">
    <property type="term" value="F:metal ion binding"/>
    <property type="evidence" value="ECO:0007669"/>
    <property type="project" value="UniProtKB-KW"/>
</dbReference>
<evidence type="ECO:0000256" key="11">
    <source>
        <dbReference type="ARBA" id="ARBA00023264"/>
    </source>
</evidence>
<dbReference type="AlphaFoldDB" id="A0A3N1NDH0"/>
<dbReference type="OrthoDB" id="142078at2"/>
<accession>A0A3N1NDH0</accession>
<dbReference type="Pfam" id="PF00781">
    <property type="entry name" value="DAGK_cat"/>
    <property type="match status" value="1"/>
</dbReference>
<name>A0A3N1NDH0_9GAMM</name>
<dbReference type="PANTHER" id="PTHR12358">
    <property type="entry name" value="SPHINGOSINE KINASE"/>
    <property type="match status" value="1"/>
</dbReference>
<dbReference type="EMBL" id="RJUK01000003">
    <property type="protein sequence ID" value="ROQ17954.1"/>
    <property type="molecule type" value="Genomic_DNA"/>
</dbReference>
<protein>
    <submittedName>
        <fullName evidence="13">YegS/Rv2252/BmrU family lipid kinase</fullName>
    </submittedName>
</protein>
<dbReference type="InterPro" id="IPR017438">
    <property type="entry name" value="ATP-NAD_kinase_N"/>
</dbReference>
<evidence type="ECO:0000256" key="9">
    <source>
        <dbReference type="ARBA" id="ARBA00023098"/>
    </source>
</evidence>
<dbReference type="GO" id="GO:0005524">
    <property type="term" value="F:ATP binding"/>
    <property type="evidence" value="ECO:0007669"/>
    <property type="project" value="UniProtKB-KW"/>
</dbReference>
<evidence type="ECO:0000259" key="12">
    <source>
        <dbReference type="PROSITE" id="PS50146"/>
    </source>
</evidence>
<dbReference type="GO" id="GO:0005886">
    <property type="term" value="C:plasma membrane"/>
    <property type="evidence" value="ECO:0007669"/>
    <property type="project" value="TreeGrafter"/>
</dbReference>
<dbReference type="Gene3D" id="2.60.200.40">
    <property type="match status" value="1"/>
</dbReference>
<evidence type="ECO:0000256" key="10">
    <source>
        <dbReference type="ARBA" id="ARBA00023209"/>
    </source>
</evidence>
<sequence>MASAIRTLLIINPGSRRGSEATLDEGVERLRSAGFEVEVYLSEGPEQSRRAVRERREQLELVIMAGGDGTISSMAQTLYECQLSLAILPLGTANDLARTLGVPQELNAAFDVIAANPRRRIDLGVVNDQYFFNVANLGLGVQVTEELTDEVKKQWGVFSYLKAFFAALLRRRQFRVRLTVDGQRQKLRSIQLAVGNGRYYGGGNVVRDCASIDDGLLSLYSVRPLGVWELLTLAPLLREGQYDLDHRVVTARGQRIEIETRPTGMSIHADGEPVTATPAQFHCIPGALEVVARENNAFETDRPML</sequence>
<keyword evidence="3" id="KW-0808">Transferase</keyword>
<keyword evidence="4" id="KW-0479">Metal-binding</keyword>